<accession>A0A1R0GW59</accession>
<evidence type="ECO:0000256" key="2">
    <source>
        <dbReference type="ARBA" id="ARBA00004623"/>
    </source>
</evidence>
<organism evidence="13 14">
    <name type="scientific">Smittium mucronatum</name>
    <dbReference type="NCBI Taxonomy" id="133383"/>
    <lineage>
        <taxon>Eukaryota</taxon>
        <taxon>Fungi</taxon>
        <taxon>Fungi incertae sedis</taxon>
        <taxon>Zoopagomycota</taxon>
        <taxon>Kickxellomycotina</taxon>
        <taxon>Harpellomycetes</taxon>
        <taxon>Harpellales</taxon>
        <taxon>Legeriomycetaceae</taxon>
        <taxon>Smittium</taxon>
    </lineage>
</organism>
<evidence type="ECO:0000256" key="3">
    <source>
        <dbReference type="ARBA" id="ARBA00009714"/>
    </source>
</evidence>
<dbReference type="GO" id="GO:0034045">
    <property type="term" value="C:phagophore assembly site membrane"/>
    <property type="evidence" value="ECO:0007669"/>
    <property type="project" value="UniProtKB-SubCell"/>
</dbReference>
<dbReference type="InterPro" id="IPR026849">
    <property type="entry name" value="ATG2"/>
</dbReference>
<keyword evidence="9" id="KW-0472">Membrane</keyword>
<feature type="region of interest" description="Disordered" evidence="12">
    <location>
        <begin position="922"/>
        <end position="950"/>
    </location>
</feature>
<evidence type="ECO:0000256" key="6">
    <source>
        <dbReference type="ARBA" id="ARBA00022824"/>
    </source>
</evidence>
<feature type="region of interest" description="Disordered" evidence="12">
    <location>
        <begin position="162"/>
        <end position="186"/>
    </location>
</feature>
<dbReference type="PANTHER" id="PTHR13190">
    <property type="entry name" value="AUTOPHAGY-RELATED 2, ISOFORM A"/>
    <property type="match status" value="1"/>
</dbReference>
<protein>
    <recommendedName>
        <fullName evidence="4">Autophagy-related protein 2</fullName>
    </recommendedName>
</protein>
<evidence type="ECO:0000256" key="10">
    <source>
        <dbReference type="ARBA" id="ARBA00024479"/>
    </source>
</evidence>
<feature type="compositionally biased region" description="Low complexity" evidence="12">
    <location>
        <begin position="666"/>
        <end position="677"/>
    </location>
</feature>
<dbReference type="GO" id="GO:0000045">
    <property type="term" value="P:autophagosome assembly"/>
    <property type="evidence" value="ECO:0007669"/>
    <property type="project" value="TreeGrafter"/>
</dbReference>
<evidence type="ECO:0000256" key="12">
    <source>
        <dbReference type="SAM" id="MobiDB-lite"/>
    </source>
</evidence>
<evidence type="ECO:0000256" key="4">
    <source>
        <dbReference type="ARBA" id="ARBA00018070"/>
    </source>
</evidence>
<dbReference type="GO" id="GO:0061723">
    <property type="term" value="P:glycophagy"/>
    <property type="evidence" value="ECO:0007669"/>
    <property type="project" value="TreeGrafter"/>
</dbReference>
<dbReference type="GO" id="GO:0006869">
    <property type="term" value="P:lipid transport"/>
    <property type="evidence" value="ECO:0007669"/>
    <property type="project" value="UniProtKB-KW"/>
</dbReference>
<keyword evidence="6" id="KW-0256">Endoplasmic reticulum</keyword>
<keyword evidence="7" id="KW-0072">Autophagy</keyword>
<dbReference type="Pfam" id="PF13329">
    <property type="entry name" value="ATG2_CAD"/>
    <property type="match status" value="1"/>
</dbReference>
<sequence>MWPSNWDFGLFSDKNSLQKRLVKFILLKTIGKFVQSEIDWDKDLDVQISSGICVLKNVSLHPDALAEFFSSFPVSVKCGNIAKISVTISWSNLLSGGCKIEIDSPEIHIDLLDPKSSSFNPQNISGLFLLHFLNSYFTDAGQSILESSVYIADDFLKSEFLKNNPTSPSTTPPNNTPSPNHPLDDNTSKLDFLSDVVDKIIFGTDVYINNAKVILNYSLHDPQIQKSDFYPHQKLNKSIVFQFSQFTLLGHNPSSHTPHPNSHSNPNHNHNHNPNPNPSFGETKYKHVSYGKIEKFISLDNFRVYFKHGPKSHTLATFLDSQPKVTFSLFHKLKVAHFEPINYSIHSSEFGIYPDNGFLAPMPGEFRNIQSDPIDNPLNLPNSNQSNLPSSQNNVNDNSSSPEGWELDISIGTLAIILIPDVIGDIIYLSDLISRWLSIKNKTDELIRNFRSNQFPFDSTLHTNHDDNHDPNPNPNPNHNPNSESSSPLKKLISASIDKIFFCLISPDIDLNLGNLINSKRDSLSSWDSCSSFDALKKFLLSFKNLSATLQNIHSKIDLSVSPITSFPFENNQYNSDFIQFSISKFNLCEYDYLQEIREYHLLNIDRSDPNPNSNSLNVDIKGSFSQNFNSGRIDIAPIRLDLSLKILGRFDEYRKINLDSKSKTKSNSTNNTSHNSHSLRRDSFKNPRHRSNSLRRDSHKNTNHTFSPLSNTSTHFDDSDFVSKNNSGSFVQINDYVNTRPNILSKKVVPPQSDRLPPKNSTSKSNIFLFSELIRISITLPSPFGDGDHNEEYMSRLKNMGIYEFLIIDENIRKISKSSDSDKVLIIDWLNVEIYKSIRSNHLPSKSQNPKLNDQAPGIRLENGHLNIYLLEDRIPQKTSSKFSLDDMVLIASIEPHKDHSNSLDLPFSDPFLEIIFQSPDKKNKNSSHSSKLSSQHIPRPPALIGLQGSISHDAKSRRSLEAEMDSSQEYMKACLDKAQITIDLFLPFIYVSLDREKSFLLKKYLETLSLWINKQQMLNQSSAVDNSKQLEKTLSVFSANIKRVVIKVENKLKHEIHLKNTKTFIIAGLVENEKTYCHLHSQNLDIRSVNESLQILQVFGCTTKKSGVDGIALPQISLDYLSTPKVEDLNELVVRVDWSTIDLDQIDVIYTDLLEFFQSGNAKNDNSSVYSDSLDLGNQFEYGELEKDSLDILPKMDLNSTNDLETSPLQLYLFIRSLSFRYSIRPADHGIPIDKNCPRSMVLGLDSILFLKLFEPESLAKPNDDHTYKFIVGGISLFGEPSFASEMIKNGTPFLNESANSNFSNSTMNLEKFWSSQGSISLLHIVMIDLCVSSNLVVVECETVKVDVNRDTIKTLKLVSQFFANRFSPPPSTNKSLGNKHSAFVIPHLINVLDGIEDMSPKSWKSHLTKSGSGLSSRDRGSSTLNPGDFVSNSHDANIQNSDDFVSKSYDANIQNSDDFVSKSYDANIQNSGDLVNRNYSVSVKENLVGKGNTENSDFRVKSSDGDEDSDYENVSALEAQDVMNEYRKKASIYRAQESKSGFSNLNFNYLDEPISPSKKNQNEYYYSKTGNTSNGLKNPNKESWNSNLVSESCINIKKPKKPIVYGSDFKSDDLKSFSLTDKSEIFLIEDYIGSSSDCSINESKSVLGISNAEGTKSNVRKKSSLENNGSKSKKATFKLNAVIGKIQIFLFDSNSWSTENGPIKLNINQKPQMEFELKNKRVQFSVYEDPSDIKWDLALDLSQFIIYDKIEGSLWNKFLARMRESEYKNYEIHPTLFYNTNSHVTNIPGTEWMGNNKYMDPILPDMLKARIEAVVLRTSIGSELGTFNRVANVGYEYRFDLGISPIRSYIDQDALVFLIGFFSDFNGDDDEAKKTKEEVDFGVNQNERKEFNNPHQRNGKPGYGAVPYFQAITISQIILKFDYKPKLYPLSDRDLLPESLAKLPLVVEILNLIAIEEASLSLKPIQLFGVSGIDKLISKALEIWIPHVKENQIPGVVGSITPLKPLSNIGSAAVDVLILPMSEYKKNGRWYKGFRKGLNAFAKVGALETVSIGTKLAVNTQTAFERAGEIFNIPTANSHHANSGLAEYEGLQKNVASTSKYAIQPRNVSEGVKQAYQGMARNLGQVAQTILAIPVQISENYIGDDLLQFGYVDSRTEDDLVPDLGLAVDADLNGPRQYIDDTDDSDGIEAAGNYKVLGVSDPRDDGGSGEDQFVFLDYSRAGRAEFDYESMPGKRSGVSSQQRAMVNNSVKNMVRAVPVAILNPIIGASEAVSKTLLGFRNSLEKSRNERLQDVSTFFPNLVKFIQNIRLGRNGNSRLYKSRGGVGKVKR</sequence>
<comment type="catalytic activity">
    <reaction evidence="11">
        <text>a 1,2-diacyl-sn-glycero-3-phosphoethanolamine(in) = a 1,2-diacyl-sn-glycero-3-phosphoethanolamine(out)</text>
        <dbReference type="Rhea" id="RHEA:38895"/>
        <dbReference type="ChEBI" id="CHEBI:64612"/>
    </reaction>
</comment>
<reference evidence="13 14" key="1">
    <citation type="journal article" date="2016" name="Mol. Biol. Evol.">
        <title>Genome-Wide Survey of Gut Fungi (Harpellales) Reveals the First Horizontally Transferred Ubiquitin Gene from a Mosquito Host.</title>
        <authorList>
            <person name="Wang Y."/>
            <person name="White M.M."/>
            <person name="Kvist S."/>
            <person name="Moncalvo J.M."/>
        </authorList>
    </citation>
    <scope>NUCLEOTIDE SEQUENCE [LARGE SCALE GENOMIC DNA]</scope>
    <source>
        <strain evidence="13 14">ALG-7-W6</strain>
    </source>
</reference>
<evidence type="ECO:0000313" key="14">
    <source>
        <dbReference type="Proteomes" id="UP000187455"/>
    </source>
</evidence>
<keyword evidence="14" id="KW-1185">Reference proteome</keyword>
<name>A0A1R0GW59_9FUNG</name>
<gene>
    <name evidence="13" type="ORF">AYI68_g4776</name>
</gene>
<feature type="region of interest" description="Disordered" evidence="12">
    <location>
        <begin position="252"/>
        <end position="284"/>
    </location>
</feature>
<dbReference type="GO" id="GO:0032266">
    <property type="term" value="F:phosphatidylinositol-3-phosphate binding"/>
    <property type="evidence" value="ECO:0007669"/>
    <property type="project" value="TreeGrafter"/>
</dbReference>
<keyword evidence="5" id="KW-0813">Transport</keyword>
<dbReference type="GO" id="GO:0061709">
    <property type="term" value="P:reticulophagy"/>
    <property type="evidence" value="ECO:0007669"/>
    <property type="project" value="TreeGrafter"/>
</dbReference>
<dbReference type="GO" id="GO:0000422">
    <property type="term" value="P:autophagy of mitochondrion"/>
    <property type="evidence" value="ECO:0007669"/>
    <property type="project" value="TreeGrafter"/>
</dbReference>
<dbReference type="GO" id="GO:0043495">
    <property type="term" value="F:protein-membrane adaptor activity"/>
    <property type="evidence" value="ECO:0007669"/>
    <property type="project" value="TreeGrafter"/>
</dbReference>
<feature type="region of interest" description="Disordered" evidence="12">
    <location>
        <begin position="370"/>
        <end position="402"/>
    </location>
</feature>
<feature type="region of interest" description="Disordered" evidence="12">
    <location>
        <begin position="661"/>
        <end position="712"/>
    </location>
</feature>
<evidence type="ECO:0000256" key="8">
    <source>
        <dbReference type="ARBA" id="ARBA00023055"/>
    </source>
</evidence>
<dbReference type="GO" id="GO:0034727">
    <property type="term" value="P:piecemeal microautophagy of the nucleus"/>
    <property type="evidence" value="ECO:0007669"/>
    <property type="project" value="TreeGrafter"/>
</dbReference>
<dbReference type="GO" id="GO:0005789">
    <property type="term" value="C:endoplasmic reticulum membrane"/>
    <property type="evidence" value="ECO:0007669"/>
    <property type="project" value="UniProtKB-SubCell"/>
</dbReference>
<feature type="compositionally biased region" description="Low complexity" evidence="12">
    <location>
        <begin position="252"/>
        <end position="274"/>
    </location>
</feature>
<dbReference type="GO" id="GO:0061908">
    <property type="term" value="C:phagophore"/>
    <property type="evidence" value="ECO:0007669"/>
    <property type="project" value="TreeGrafter"/>
</dbReference>
<evidence type="ECO:0000256" key="9">
    <source>
        <dbReference type="ARBA" id="ARBA00023136"/>
    </source>
</evidence>
<evidence type="ECO:0000256" key="1">
    <source>
        <dbReference type="ARBA" id="ARBA00004406"/>
    </source>
</evidence>
<comment type="similarity">
    <text evidence="3">Belongs to the ATG2 family.</text>
</comment>
<dbReference type="EMBL" id="LSSL01002762">
    <property type="protein sequence ID" value="OLY81122.1"/>
    <property type="molecule type" value="Genomic_DNA"/>
</dbReference>
<proteinExistence type="inferred from homology"/>
<dbReference type="Proteomes" id="UP000187455">
    <property type="component" value="Unassembled WGS sequence"/>
</dbReference>
<feature type="region of interest" description="Disordered" evidence="12">
    <location>
        <begin position="1409"/>
        <end position="1439"/>
    </location>
</feature>
<comment type="caution">
    <text evidence="13">The sequence shown here is derived from an EMBL/GenBank/DDBJ whole genome shotgun (WGS) entry which is preliminary data.</text>
</comment>
<comment type="catalytic activity">
    <reaction evidence="10">
        <text>a 1,2-diacyl-sn-glycero-3-phospho-L-serine(in) = a 1,2-diacyl-sn-glycero-3-phospho-L-serine(out)</text>
        <dbReference type="Rhea" id="RHEA:38663"/>
        <dbReference type="ChEBI" id="CHEBI:57262"/>
    </reaction>
</comment>
<keyword evidence="8" id="KW-0445">Lipid transport</keyword>
<feature type="region of interest" description="Disordered" evidence="12">
    <location>
        <begin position="1489"/>
        <end position="1514"/>
    </location>
</feature>
<feature type="compositionally biased region" description="Low complexity" evidence="12">
    <location>
        <begin position="376"/>
        <end position="401"/>
    </location>
</feature>
<evidence type="ECO:0000256" key="7">
    <source>
        <dbReference type="ARBA" id="ARBA00023006"/>
    </source>
</evidence>
<dbReference type="OrthoDB" id="18982at2759"/>
<dbReference type="STRING" id="133383.A0A1R0GW59"/>
<evidence type="ECO:0000313" key="13">
    <source>
        <dbReference type="EMBL" id="OLY81122.1"/>
    </source>
</evidence>
<evidence type="ECO:0000256" key="11">
    <source>
        <dbReference type="ARBA" id="ARBA00024615"/>
    </source>
</evidence>
<feature type="region of interest" description="Disordered" evidence="12">
    <location>
        <begin position="458"/>
        <end position="487"/>
    </location>
</feature>
<dbReference type="PANTHER" id="PTHR13190:SF1">
    <property type="entry name" value="AUTOPHAGY-RELATED 2, ISOFORM A"/>
    <property type="match status" value="1"/>
</dbReference>
<evidence type="ECO:0000256" key="5">
    <source>
        <dbReference type="ARBA" id="ARBA00022448"/>
    </source>
</evidence>
<feature type="compositionally biased region" description="Pro residues" evidence="12">
    <location>
        <begin position="170"/>
        <end position="180"/>
    </location>
</feature>
<comment type="subcellular location">
    <subcellularLocation>
        <location evidence="1">Endoplasmic reticulum membrane</location>
        <topology evidence="1">Peripheral membrane protein</topology>
    </subcellularLocation>
    <subcellularLocation>
        <location evidence="2">Preautophagosomal structure membrane</location>
        <topology evidence="2">Peripheral membrane protein</topology>
    </subcellularLocation>
</comment>